<dbReference type="InterPro" id="IPR001680">
    <property type="entry name" value="WD40_rpt"/>
</dbReference>
<evidence type="ECO:0000256" key="3">
    <source>
        <dbReference type="PROSITE-ProRule" id="PRU00221"/>
    </source>
</evidence>
<dbReference type="EMBL" id="KV454414">
    <property type="protein sequence ID" value="ODQ63656.1"/>
    <property type="molecule type" value="Genomic_DNA"/>
</dbReference>
<protein>
    <submittedName>
        <fullName evidence="4">WD40 repeat-like protein</fullName>
    </submittedName>
</protein>
<organism evidence="4 5">
    <name type="scientific">Nadsonia fulvescens var. elongata DSM 6958</name>
    <dbReference type="NCBI Taxonomy" id="857566"/>
    <lineage>
        <taxon>Eukaryota</taxon>
        <taxon>Fungi</taxon>
        <taxon>Dikarya</taxon>
        <taxon>Ascomycota</taxon>
        <taxon>Saccharomycotina</taxon>
        <taxon>Dipodascomycetes</taxon>
        <taxon>Dipodascales</taxon>
        <taxon>Dipodascales incertae sedis</taxon>
        <taxon>Nadsonia</taxon>
    </lineage>
</organism>
<keyword evidence="5" id="KW-1185">Reference proteome</keyword>
<accession>A0A1E3PE34</accession>
<proteinExistence type="predicted"/>
<dbReference type="STRING" id="857566.A0A1E3PE34"/>
<dbReference type="Gene3D" id="2.130.10.10">
    <property type="entry name" value="YVTN repeat-like/Quinoprotein amine dehydrogenase"/>
    <property type="match status" value="1"/>
</dbReference>
<dbReference type="Proteomes" id="UP000095009">
    <property type="component" value="Unassembled WGS sequence"/>
</dbReference>
<dbReference type="SUPFAM" id="SSF50978">
    <property type="entry name" value="WD40 repeat-like"/>
    <property type="match status" value="1"/>
</dbReference>
<dbReference type="AlphaFoldDB" id="A0A1E3PE34"/>
<evidence type="ECO:0000313" key="4">
    <source>
        <dbReference type="EMBL" id="ODQ63656.1"/>
    </source>
</evidence>
<evidence type="ECO:0000256" key="1">
    <source>
        <dbReference type="ARBA" id="ARBA00022574"/>
    </source>
</evidence>
<evidence type="ECO:0000256" key="2">
    <source>
        <dbReference type="ARBA" id="ARBA00022737"/>
    </source>
</evidence>
<reference evidence="4 5" key="1">
    <citation type="journal article" date="2016" name="Proc. Natl. Acad. Sci. U.S.A.">
        <title>Comparative genomics of biotechnologically important yeasts.</title>
        <authorList>
            <person name="Riley R."/>
            <person name="Haridas S."/>
            <person name="Wolfe K.H."/>
            <person name="Lopes M.R."/>
            <person name="Hittinger C.T."/>
            <person name="Goeker M."/>
            <person name="Salamov A.A."/>
            <person name="Wisecaver J.H."/>
            <person name="Long T.M."/>
            <person name="Calvey C.H."/>
            <person name="Aerts A.L."/>
            <person name="Barry K.W."/>
            <person name="Choi C."/>
            <person name="Clum A."/>
            <person name="Coughlan A.Y."/>
            <person name="Deshpande S."/>
            <person name="Douglass A.P."/>
            <person name="Hanson S.J."/>
            <person name="Klenk H.-P."/>
            <person name="LaButti K.M."/>
            <person name="Lapidus A."/>
            <person name="Lindquist E.A."/>
            <person name="Lipzen A.M."/>
            <person name="Meier-Kolthoff J.P."/>
            <person name="Ohm R.A."/>
            <person name="Otillar R.P."/>
            <person name="Pangilinan J.L."/>
            <person name="Peng Y."/>
            <person name="Rokas A."/>
            <person name="Rosa C.A."/>
            <person name="Scheuner C."/>
            <person name="Sibirny A.A."/>
            <person name="Slot J.C."/>
            <person name="Stielow J.B."/>
            <person name="Sun H."/>
            <person name="Kurtzman C.P."/>
            <person name="Blackwell M."/>
            <person name="Grigoriev I.V."/>
            <person name="Jeffries T.W."/>
        </authorList>
    </citation>
    <scope>NUCLEOTIDE SEQUENCE [LARGE SCALE GENOMIC DNA]</scope>
    <source>
        <strain evidence="4 5">DSM 6958</strain>
    </source>
</reference>
<sequence>MSRKSAYYEAPFPIYSADWTGSFGGGSSLIAVGSYSESSSNKVQVINANPILENSHNSAPKTTFEFQQSAEAAIPYPSTRIMWDPHCATSPSAFGSKVRLATSGESLRLWEYDNDIKSLNVKCVFSNSKCGSVSPVTSFDWSKVNNNHIVSSSIDTTCTVWDLNTAQAKTQLIAHDKEVYDVKYTAGSDDVFVSVGADGSIRVFDLRALDHSTIIYEPANPVPLVRLSTNPMDSNTLAAIAANENEVYILDIRSPGVPIAMLKGHKAPVNSVIWAPPNCSFGGAGATRKSILATASDDCQVLVWDVTGDNPQVVAAYSDSTEFNNLTWGADGDWIGAVSDRSIQGIRLI</sequence>
<dbReference type="PROSITE" id="PS00678">
    <property type="entry name" value="WD_REPEATS_1"/>
    <property type="match status" value="1"/>
</dbReference>
<dbReference type="PROSITE" id="PS50082">
    <property type="entry name" value="WD_REPEATS_2"/>
    <property type="match status" value="1"/>
</dbReference>
<dbReference type="InterPro" id="IPR045159">
    <property type="entry name" value="DCAF7-like"/>
</dbReference>
<dbReference type="Pfam" id="PF00400">
    <property type="entry name" value="WD40"/>
    <property type="match status" value="2"/>
</dbReference>
<name>A0A1E3PE34_9ASCO</name>
<dbReference type="InterPro" id="IPR019775">
    <property type="entry name" value="WD40_repeat_CS"/>
</dbReference>
<dbReference type="InterPro" id="IPR036322">
    <property type="entry name" value="WD40_repeat_dom_sf"/>
</dbReference>
<dbReference type="OrthoDB" id="1284551at2759"/>
<dbReference type="SMART" id="SM00320">
    <property type="entry name" value="WD40"/>
    <property type="match status" value="3"/>
</dbReference>
<feature type="repeat" description="WD" evidence="3">
    <location>
        <begin position="172"/>
        <end position="207"/>
    </location>
</feature>
<dbReference type="InterPro" id="IPR015943">
    <property type="entry name" value="WD40/YVTN_repeat-like_dom_sf"/>
</dbReference>
<evidence type="ECO:0000313" key="5">
    <source>
        <dbReference type="Proteomes" id="UP000095009"/>
    </source>
</evidence>
<dbReference type="PANTHER" id="PTHR19919">
    <property type="entry name" value="WD REPEAT CONTAINING PROTEIN"/>
    <property type="match status" value="1"/>
</dbReference>
<keyword evidence="2" id="KW-0677">Repeat</keyword>
<keyword evidence="1 3" id="KW-0853">WD repeat</keyword>
<gene>
    <name evidence="4" type="ORF">NADFUDRAFT_28720</name>
</gene>